<dbReference type="Proteomes" id="UP000256601">
    <property type="component" value="Unassembled WGS sequence"/>
</dbReference>
<dbReference type="Proteomes" id="UP000182444">
    <property type="component" value="Chromosome 1E"/>
</dbReference>
<dbReference type="InterPro" id="IPR048280">
    <property type="entry name" value="COX6B-like"/>
</dbReference>
<name>A0A1D8NGX8_YARLL</name>
<dbReference type="InterPro" id="IPR048281">
    <property type="entry name" value="COA6_fun"/>
</dbReference>
<organism evidence="5 7">
    <name type="scientific">Yarrowia lipolytica</name>
    <name type="common">Candida lipolytica</name>
    <dbReference type="NCBI Taxonomy" id="4952"/>
    <lineage>
        <taxon>Eukaryota</taxon>
        <taxon>Fungi</taxon>
        <taxon>Dikarya</taxon>
        <taxon>Ascomycota</taxon>
        <taxon>Saccharomycotina</taxon>
        <taxon>Dipodascomycetes</taxon>
        <taxon>Dipodascales</taxon>
        <taxon>Dipodascales incertae sedis</taxon>
        <taxon>Yarrowia</taxon>
    </lineage>
</organism>
<dbReference type="FunFam" id="1.10.10.140:FF:000009">
    <property type="entry name" value="Cytochrome oxidase c subunit VIb-domain-containing protein"/>
    <property type="match status" value="1"/>
</dbReference>
<evidence type="ECO:0000313" key="8">
    <source>
        <dbReference type="Proteomes" id="UP000256601"/>
    </source>
</evidence>
<proteinExistence type="inferred from homology"/>
<comment type="similarity">
    <text evidence="2">Belongs to the cytochrome c oxidase subunit 6B family.</text>
</comment>
<evidence type="ECO:0000313" key="6">
    <source>
        <dbReference type="EMBL" id="RDW22883.1"/>
    </source>
</evidence>
<dbReference type="GO" id="GO:0005758">
    <property type="term" value="C:mitochondrial intermembrane space"/>
    <property type="evidence" value="ECO:0007669"/>
    <property type="project" value="TreeGrafter"/>
</dbReference>
<dbReference type="PANTHER" id="PTHR47677:SF1">
    <property type="entry name" value="CYTOCHROME C OXIDASE ASSEMBLY FACTOR 6"/>
    <property type="match status" value="1"/>
</dbReference>
<evidence type="ECO:0000313" key="7">
    <source>
        <dbReference type="Proteomes" id="UP000182444"/>
    </source>
</evidence>
<gene>
    <name evidence="6" type="ORF">B0I71DRAFT_136862</name>
    <name evidence="5" type="ORF">YALI1_E04007g</name>
</gene>
<keyword evidence="3" id="KW-0496">Mitochondrion</keyword>
<reference evidence="6 8" key="2">
    <citation type="submission" date="2018-07" db="EMBL/GenBank/DDBJ databases">
        <title>Draft Genome Assemblies for Five Robust Yarrowia lipolytica Strains Exhibiting High Lipid Production and Pentose Sugar Utilization and Sugar Alcohol Secretion from Undetoxified Lignocellulosic Biomass Hydrolysates.</title>
        <authorList>
            <consortium name="DOE Joint Genome Institute"/>
            <person name="Walker C."/>
            <person name="Ryu S."/>
            <person name="Na H."/>
            <person name="Zane M."/>
            <person name="LaButti K."/>
            <person name="Lipzen A."/>
            <person name="Haridas S."/>
            <person name="Barry K."/>
            <person name="Grigoriev I.V."/>
            <person name="Quarterman J."/>
            <person name="Slininger P."/>
            <person name="Dien B."/>
            <person name="Trinh C.T."/>
        </authorList>
    </citation>
    <scope>NUCLEOTIDE SEQUENCE [LARGE SCALE GENOMIC DNA]</scope>
    <source>
        <strain evidence="6 8">YB392</strain>
    </source>
</reference>
<accession>A0A1D8NGX8</accession>
<keyword evidence="4" id="KW-1015">Disulfide bond</keyword>
<dbReference type="SUPFAM" id="SSF47694">
    <property type="entry name" value="Cytochrome c oxidase subunit h"/>
    <property type="match status" value="1"/>
</dbReference>
<dbReference type="EMBL" id="KZ859139">
    <property type="protein sequence ID" value="RDW22883.1"/>
    <property type="molecule type" value="Genomic_DNA"/>
</dbReference>
<evidence type="ECO:0000256" key="4">
    <source>
        <dbReference type="ARBA" id="ARBA00023157"/>
    </source>
</evidence>
<dbReference type="Pfam" id="PF02297">
    <property type="entry name" value="COX6B"/>
    <property type="match status" value="1"/>
</dbReference>
<protein>
    <submittedName>
        <fullName evidence="6">Cytochrome oxidase c subunit VIb-domain-containing protein</fullName>
    </submittedName>
</protein>
<dbReference type="InterPro" id="IPR036549">
    <property type="entry name" value="CX6/COA6-like_sf"/>
</dbReference>
<dbReference type="VEuPathDB" id="FungiDB:YALI1_E04007g"/>
<sequence>MHISTVLAVDSNAHSHHTYITMGLFTKTEETASVGPAGGDKDLTKKKTRQICWDSRDKFFACLDKHNIVDAIKDSELATAKCPKEEKQYEADCIASWIDYFKQKRTMEYNKEQMLKKFEEQGAVKVEPNVSFK</sequence>
<dbReference type="PANTHER" id="PTHR47677">
    <property type="entry name" value="CYTOCHROME C OXIDASE ASSEMBLY FACTOR 6"/>
    <property type="match status" value="1"/>
</dbReference>
<evidence type="ECO:0000256" key="2">
    <source>
        <dbReference type="ARBA" id="ARBA00006425"/>
    </source>
</evidence>
<dbReference type="AlphaFoldDB" id="A0A1D8NGX8"/>
<reference evidence="5 7" key="1">
    <citation type="journal article" date="2016" name="PLoS ONE">
        <title>Sequence Assembly of Yarrowia lipolytica Strain W29/CLIB89 Shows Transposable Element Diversity.</title>
        <authorList>
            <person name="Magnan C."/>
            <person name="Yu J."/>
            <person name="Chang I."/>
            <person name="Jahn E."/>
            <person name="Kanomata Y."/>
            <person name="Wu J."/>
            <person name="Zeller M."/>
            <person name="Oakes M."/>
            <person name="Baldi P."/>
            <person name="Sandmeyer S."/>
        </authorList>
    </citation>
    <scope>NUCLEOTIDE SEQUENCE [LARGE SCALE GENOMIC DNA]</scope>
    <source>
        <strain evidence="5">CLIB89</strain>
        <strain evidence="7">CLIB89(W29)</strain>
    </source>
</reference>
<dbReference type="Gene3D" id="1.10.10.140">
    <property type="entry name" value="Cytochrome c oxidase, subunit VIb"/>
    <property type="match status" value="1"/>
</dbReference>
<evidence type="ECO:0000256" key="3">
    <source>
        <dbReference type="ARBA" id="ARBA00023128"/>
    </source>
</evidence>
<dbReference type="KEGG" id="yli:2912141"/>
<dbReference type="eggNOG" id="ENOG502S7HF">
    <property type="taxonomic scope" value="Eukaryota"/>
</dbReference>
<comment type="subcellular location">
    <subcellularLocation>
        <location evidence="1">Mitochondrion</location>
    </subcellularLocation>
</comment>
<dbReference type="VEuPathDB" id="FungiDB:YALI0_E03344g"/>
<dbReference type="EMBL" id="CP017557">
    <property type="protein sequence ID" value="AOW04892.1"/>
    <property type="molecule type" value="Genomic_DNA"/>
</dbReference>
<dbReference type="GO" id="GO:0033617">
    <property type="term" value="P:mitochondrial respiratory chain complex IV assembly"/>
    <property type="evidence" value="ECO:0007669"/>
    <property type="project" value="TreeGrafter"/>
</dbReference>
<evidence type="ECO:0000313" key="5">
    <source>
        <dbReference type="EMBL" id="AOW04892.1"/>
    </source>
</evidence>
<evidence type="ECO:0000256" key="1">
    <source>
        <dbReference type="ARBA" id="ARBA00004173"/>
    </source>
</evidence>